<reference evidence="2 3" key="1">
    <citation type="submission" date="2013-11" db="EMBL/GenBank/DDBJ databases">
        <title>Single cell genomics of uncultured Tannerella BU063 (oral taxon 286).</title>
        <authorList>
            <person name="Beall C.J."/>
            <person name="Campbell A.G."/>
            <person name="Griffen A.L."/>
            <person name="Podar M."/>
            <person name="Leys E.J."/>
        </authorList>
    </citation>
    <scope>NUCLEOTIDE SEQUENCE [LARGE SCALE GENOMIC DNA]</scope>
    <source>
        <strain evidence="2">Cell 2</strain>
    </source>
</reference>
<gene>
    <name evidence="2" type="ORF">N425_14595</name>
</gene>
<dbReference type="PATRIC" id="fig|1411148.3.peg.2464"/>
<sequence>MKRWITAAMIVCAMAAKGQIYETAVRSNRVGALEVRVAGERLSEPYVELGGERQIEVTFDMLNPEPGERLAYSVVHCDADGRRSALVPMEYMDGFDGMEVDDAAPSFNTTVPYMNYRLSLPNEQVRLKVSGVYAVEIYPEGRRNEVLLTARFNVGEGLVAISGEATANTDVALNRGVQQVNFAVDTKALTVNFPQRELKVFVEQNRRPDTRVGDLQPTSIGGTRLGYEHDRRLIFEAGNEYRRFECLTYRHAGMGVERIGFHNPYYHVDLRPDGPRRAYVYDEDQNGRFFAACSGCGEAAREADYGLVHFSYVSERLPGGEVYVMGDLTQNVFDDRSRMTYNEASGCYEAALMLKQGYYNYGYVFVPNGERRGRMPAGDESLFEAENEYTVSVFYRPAMGRYDRLVGRLTIGGRR</sequence>
<name>W2C0G5_9BACT</name>
<organism evidence="2 3">
    <name type="scientific">Tannerella sp. oral taxon BU063 isolate Cell 2</name>
    <dbReference type="NCBI Taxonomy" id="1411148"/>
    <lineage>
        <taxon>Bacteria</taxon>
        <taxon>Pseudomonadati</taxon>
        <taxon>Bacteroidota</taxon>
        <taxon>Bacteroidia</taxon>
        <taxon>Bacteroidales</taxon>
        <taxon>Tannerellaceae</taxon>
        <taxon>Tannerella</taxon>
    </lineage>
</organism>
<accession>W2C0G5</accession>
<proteinExistence type="predicted"/>
<dbReference type="Proteomes" id="UP000018837">
    <property type="component" value="Unassembled WGS sequence"/>
</dbReference>
<dbReference type="Pfam" id="PF17116">
    <property type="entry name" value="T9SS_plug_1st"/>
    <property type="match status" value="1"/>
</dbReference>
<dbReference type="AlphaFoldDB" id="W2C0G5"/>
<evidence type="ECO:0000313" key="3">
    <source>
        <dbReference type="Proteomes" id="UP000018837"/>
    </source>
</evidence>
<evidence type="ECO:0000313" key="2">
    <source>
        <dbReference type="EMBL" id="ETK00533.1"/>
    </source>
</evidence>
<evidence type="ECO:0000259" key="1">
    <source>
        <dbReference type="Pfam" id="PF17116"/>
    </source>
</evidence>
<comment type="caution">
    <text evidence="2">The sequence shown here is derived from an EMBL/GenBank/DDBJ whole genome shotgun (WGS) entry which is preliminary data.</text>
</comment>
<feature type="domain" description="Type 9 secretion system plug protein N-terminal" evidence="1">
    <location>
        <begin position="34"/>
        <end position="154"/>
    </location>
</feature>
<dbReference type="EMBL" id="AYUF01000501">
    <property type="protein sequence ID" value="ETK00533.1"/>
    <property type="molecule type" value="Genomic_DNA"/>
</dbReference>
<protein>
    <recommendedName>
        <fullName evidence="1">Type 9 secretion system plug protein N-terminal domain-containing protein</fullName>
    </recommendedName>
</protein>
<dbReference type="InterPro" id="IPR031345">
    <property type="entry name" value="T9SS_Plug_N"/>
</dbReference>